<dbReference type="GO" id="GO:1990112">
    <property type="term" value="C:RQC complex"/>
    <property type="evidence" value="ECO:0007669"/>
    <property type="project" value="UniProtKB-UniRule"/>
</dbReference>
<dbReference type="CDD" id="cd16491">
    <property type="entry name" value="RING-CH-C4HC3_LTN1"/>
    <property type="match status" value="1"/>
</dbReference>
<evidence type="ECO:0000256" key="3">
    <source>
        <dbReference type="ARBA" id="ARBA00004906"/>
    </source>
</evidence>
<evidence type="ECO:0000256" key="6">
    <source>
        <dbReference type="ARBA" id="ARBA00017157"/>
    </source>
</evidence>
<feature type="region of interest" description="Disordered" evidence="17">
    <location>
        <begin position="1"/>
        <end position="25"/>
    </location>
</feature>
<evidence type="ECO:0000256" key="7">
    <source>
        <dbReference type="ARBA" id="ARBA00022490"/>
    </source>
</evidence>
<dbReference type="PANTHER" id="PTHR12389">
    <property type="entry name" value="ZINC FINGER PROTEIN 294"/>
    <property type="match status" value="1"/>
</dbReference>
<evidence type="ECO:0000256" key="5">
    <source>
        <dbReference type="ARBA" id="ARBA00012483"/>
    </source>
</evidence>
<keyword evidence="9 16" id="KW-0479">Metal-binding</keyword>
<dbReference type="GO" id="GO:0008270">
    <property type="term" value="F:zinc ion binding"/>
    <property type="evidence" value="ECO:0007669"/>
    <property type="project" value="UniProtKB-KW"/>
</dbReference>
<evidence type="ECO:0000256" key="9">
    <source>
        <dbReference type="ARBA" id="ARBA00022723"/>
    </source>
</evidence>
<dbReference type="InterPro" id="IPR039795">
    <property type="entry name" value="LTN1/Rkr1"/>
</dbReference>
<evidence type="ECO:0000256" key="17">
    <source>
        <dbReference type="SAM" id="MobiDB-lite"/>
    </source>
</evidence>
<organism evidence="19">
    <name type="scientific">Ixodes ricinus</name>
    <name type="common">Common tick</name>
    <name type="synonym">Acarus ricinus</name>
    <dbReference type="NCBI Taxonomy" id="34613"/>
    <lineage>
        <taxon>Eukaryota</taxon>
        <taxon>Metazoa</taxon>
        <taxon>Ecdysozoa</taxon>
        <taxon>Arthropoda</taxon>
        <taxon>Chelicerata</taxon>
        <taxon>Arachnida</taxon>
        <taxon>Acari</taxon>
        <taxon>Parasitiformes</taxon>
        <taxon>Ixodida</taxon>
        <taxon>Ixodoidea</taxon>
        <taxon>Ixodidae</taxon>
        <taxon>Ixodinae</taxon>
        <taxon>Ixodes</taxon>
    </lineage>
</organism>
<dbReference type="InterPro" id="IPR013083">
    <property type="entry name" value="Znf_RING/FYVE/PHD"/>
</dbReference>
<dbReference type="InterPro" id="IPR001841">
    <property type="entry name" value="Znf_RING"/>
</dbReference>
<keyword evidence="10" id="KW-0677">Repeat</keyword>
<dbReference type="FunFam" id="3.30.40.10:FF:000038">
    <property type="entry name" value="E3 ubiquitin-protein ligase listerin"/>
    <property type="match status" value="1"/>
</dbReference>
<evidence type="ECO:0000256" key="16">
    <source>
        <dbReference type="RuleBase" id="RU367090"/>
    </source>
</evidence>
<dbReference type="GO" id="GO:0005829">
    <property type="term" value="C:cytosol"/>
    <property type="evidence" value="ECO:0007669"/>
    <property type="project" value="UniProtKB-SubCell"/>
</dbReference>
<dbReference type="SUPFAM" id="SSF57850">
    <property type="entry name" value="RING/U-box"/>
    <property type="match status" value="1"/>
</dbReference>
<dbReference type="GO" id="GO:1990116">
    <property type="term" value="P:ribosome-associated ubiquitin-dependent protein catabolic process"/>
    <property type="evidence" value="ECO:0007669"/>
    <property type="project" value="UniProtKB-UniRule"/>
</dbReference>
<dbReference type="GO" id="GO:0016567">
    <property type="term" value="P:protein ubiquitination"/>
    <property type="evidence" value="ECO:0007669"/>
    <property type="project" value="UniProtKB-UniPathway"/>
</dbReference>
<dbReference type="GO" id="GO:0072344">
    <property type="term" value="P:rescue of stalled ribosome"/>
    <property type="evidence" value="ECO:0007669"/>
    <property type="project" value="UniProtKB-UniRule"/>
</dbReference>
<dbReference type="UniPathway" id="UPA00143"/>
<keyword evidence="8 16" id="KW-0808">Transferase</keyword>
<name>A0A131XT24_IXORI</name>
<evidence type="ECO:0000256" key="2">
    <source>
        <dbReference type="ARBA" id="ARBA00004514"/>
    </source>
</evidence>
<dbReference type="Pfam" id="PF23009">
    <property type="entry name" value="UBC_like"/>
    <property type="match status" value="1"/>
</dbReference>
<evidence type="ECO:0000256" key="12">
    <source>
        <dbReference type="ARBA" id="ARBA00022786"/>
    </source>
</evidence>
<evidence type="ECO:0000313" key="19">
    <source>
        <dbReference type="EMBL" id="JAP70444.1"/>
    </source>
</evidence>
<dbReference type="InterPro" id="IPR054476">
    <property type="entry name" value="Ltn1_N"/>
</dbReference>
<dbReference type="EC" id="2.3.2.27" evidence="5 16"/>
<accession>A0A131XT24</accession>
<evidence type="ECO:0000256" key="4">
    <source>
        <dbReference type="ARBA" id="ARBA00007997"/>
    </source>
</evidence>
<proteinExistence type="evidence at transcript level"/>
<dbReference type="InterPro" id="IPR039804">
    <property type="entry name" value="RING-CH-C4HC3_LTN1"/>
</dbReference>
<dbReference type="EMBL" id="GEFM01005352">
    <property type="protein sequence ID" value="JAP70444.1"/>
    <property type="molecule type" value="mRNA"/>
</dbReference>
<comment type="subunit">
    <text evidence="16">Component of the ribosome quality control complex (RQC).</text>
</comment>
<evidence type="ECO:0000256" key="15">
    <source>
        <dbReference type="PROSITE-ProRule" id="PRU00175"/>
    </source>
</evidence>
<comment type="subcellular location">
    <subcellularLocation>
        <location evidence="2">Cytoplasm</location>
        <location evidence="2">Cytosol</location>
    </subcellularLocation>
</comment>
<sequence length="1754" mass="195110">MGGNKKGQRTKGNARPSSSGRSAQLLSASGAAGLSGFVGFGALSGDCPAYIPPTGQHVVDDVDATVDSDFRIVMRKLTKRDQTTRLKALQELLDLVKEKDTELVKGALPFWPRLYNKLALDNDRRVREATHRVHEQICLRVKKGLAPFTKTLVGAWVTSLNDPFAPSASAARAAFEAAFPLEKQGQVFSFFSQELFSYMSDVILQQSPESVPDSKDLSKDEQESKYYRWLSCSLLGLKTLLEALSPESCPDQLCSILEEGKFWKAAKHKDIMVRKSWYSLTATVSRIPQASGKFAPKLCSLTLGSLAETEPLVAVPIWEATLSVVSAIPDCWKHVDARKAVLPQLWRVLKNGGFGSAVHIHPNLLPFLSLIPQDVMGDTVEFYRLFFDAFREGLLNPKVQGSVSECNAVIQSFTECLRYVVTQHLGSDERSVAIRKLLLQEQLMPVMKSCLVDSSSRLWPTRLYYEFSSLHTYLLQKALADDTDQTLKSGYEECLELLWKKLLEVGLEVATSSPPDAASLRRLTTLLRDIHRPPTTPRSQRRVAIFSADDDPGLPSRRCKQTVPSFDSSSSPLEAFPDLMQNTTKICSEVLKRARAAPSGSGVDLVYVEAVTGLLRAVCSSGFLGALLGELELGHSGKVDNSSVASMFLEFLRPLVGEVPATVDVEGYCSEVVDCLLIVSFCADVNEAVEFFNSGSLLDNGQMLAILLEKSLDCWKSHPGVREWLKSTGLAEKLLELSRKLIPSCASESELIWRVLRAGLETANLPEPLISTSNLSAILSMLRQTLQEFTKVEGEELLKAVDFVCEVTQTLFSSYEGCWKLPESEEFLYTLFLLDCQNSLCSTPEINEKVSQSWQRGISMIVKARGGFMAPEGVLHKISSQLNSLALAKLSHGKRDALEKSCCEFLDSIFASIPKEDQGPVAPAADPTISLVLESILPTLEQWEELAQDSTLLELLPAHLRNPKEHPVFATKDYLARHSSAAVEERAHITDVAHFTETIFNHLLASSCVNKETDPTTSSPIVLKFSPFLLLARCFPRQRLHACAEHLENITAKRSALNTAVEEHPAEIFNALVDRIHSKRSIWLEPLVYLLKRLREVEVARRICGSYYESVKDSLYEPGGTQQLQTVRSMLQLLSEDHRWDVFSTCVACLLSWDSGAYSVVADWLGLLSKTLSSLGAAHVEEAHPQVVSVLFLLQGIRGRNPKLYLREADDLTEDECELSRMSCRFFFVVLKCCPEALSSCNWDFVLLSLAMWTEKFSWRKAVEMFPTRDLIFACELLSLFLEVTHVTDKTSSVRSSCKLPENFDTEWSEFYTRAVFSVLVPGFVDIAQLSSSSNEAASLLFEKLSSALEFVSEKQAIEFTKCFQESSSENQSSLVGVLSKLTPLITSQFIALQLGAHTLLQKIVPSIAREEAQGFAKSDDEETSRPPPEPLLRALRETGQVVEVLLSEFEVGDCCLVVPGTDSYTYTLGYLLSWLQLLSFFGASPAEARSEYASYLHGSGMLSSLLKHLFCLMPSNISVPTASPSRGRTMFTEPATLNPQEEFSSAKLQHVACRVYLDTICKLPALVRSWWSSQNKRIMDHVEKFTSRHVTGVISSMEIQAVQSADVTFENMTVKGRPSAREVVATYTIEEVAIELVVKLPANHPLGVVVIDSGRRVGVNQSQWRHWLLQLTTFLTHQNGSILDGLALWKRNVDKRFEGVEECMICFYVLHGATCQLPKLTCRTCKKRFHSACLFKWFSTSNNSTCPLCRNVF</sequence>
<keyword evidence="13 16" id="KW-0862">Zinc</keyword>
<dbReference type="GO" id="GO:0043023">
    <property type="term" value="F:ribosomal large subunit binding"/>
    <property type="evidence" value="ECO:0007669"/>
    <property type="project" value="TreeGrafter"/>
</dbReference>
<dbReference type="InterPro" id="IPR054478">
    <property type="entry name" value="LTN1_UBC"/>
</dbReference>
<dbReference type="PANTHER" id="PTHR12389:SF0">
    <property type="entry name" value="E3 UBIQUITIN-PROTEIN LIGASE LISTERIN"/>
    <property type="match status" value="1"/>
</dbReference>
<reference evidence="19" key="1">
    <citation type="submission" date="2016-02" db="EMBL/GenBank/DDBJ databases">
        <title>RNAseq analyses of the midgut from blood- or serum-fed Ixodes ricinus ticks.</title>
        <authorList>
            <person name="Perner J."/>
            <person name="Provaznik J."/>
            <person name="Schrenkova J."/>
            <person name="Urbanova V."/>
            <person name="Ribeiro J.M."/>
            <person name="Kopacek P."/>
        </authorList>
    </citation>
    <scope>NUCLEOTIDE SEQUENCE</scope>
    <source>
        <tissue evidence="19">Gut</tissue>
    </source>
</reference>
<dbReference type="Gene3D" id="1.25.10.10">
    <property type="entry name" value="Leucine-rich Repeat Variant"/>
    <property type="match status" value="1"/>
</dbReference>
<dbReference type="Gene3D" id="3.30.40.10">
    <property type="entry name" value="Zinc/RING finger domain, C3HC4 (zinc finger)"/>
    <property type="match status" value="1"/>
</dbReference>
<evidence type="ECO:0000259" key="18">
    <source>
        <dbReference type="PROSITE" id="PS50089"/>
    </source>
</evidence>
<comment type="pathway">
    <text evidence="3 16">Protein modification; protein ubiquitination.</text>
</comment>
<dbReference type="InterPro" id="IPR011989">
    <property type="entry name" value="ARM-like"/>
</dbReference>
<comment type="catalytic activity">
    <reaction evidence="1 16">
        <text>S-ubiquitinyl-[E2 ubiquitin-conjugating enzyme]-L-cysteine + [acceptor protein]-L-lysine = [E2 ubiquitin-conjugating enzyme]-L-cysteine + N(6)-ubiquitinyl-[acceptor protein]-L-lysine.</text>
        <dbReference type="EC" id="2.3.2.27"/>
    </reaction>
</comment>
<dbReference type="Pfam" id="PF22999">
    <property type="entry name" value="LTN1_E3_ligase_6th"/>
    <property type="match status" value="1"/>
</dbReference>
<dbReference type="Pfam" id="PF22958">
    <property type="entry name" value="Ltn1_1st"/>
    <property type="match status" value="1"/>
</dbReference>
<keyword evidence="7" id="KW-0963">Cytoplasm</keyword>
<dbReference type="InterPro" id="IPR016024">
    <property type="entry name" value="ARM-type_fold"/>
</dbReference>
<comment type="function">
    <text evidence="16">E3 ubiquitin-protein ligase. Component of the ribosome quality control complex (RQC), a ribosome-associated complex that mediates ubiquitination and extraction of incompletely synthesized nascent chains for proteasomal degradation.</text>
</comment>
<dbReference type="InterPro" id="IPR054477">
    <property type="entry name" value="LTN1_E3_ligase_6th"/>
</dbReference>
<evidence type="ECO:0000256" key="13">
    <source>
        <dbReference type="ARBA" id="ARBA00022833"/>
    </source>
</evidence>
<evidence type="ECO:0000256" key="11">
    <source>
        <dbReference type="ARBA" id="ARBA00022771"/>
    </source>
</evidence>
<feature type="domain" description="RING-type" evidence="18">
    <location>
        <begin position="1704"/>
        <end position="1751"/>
    </location>
</feature>
<evidence type="ECO:0000256" key="1">
    <source>
        <dbReference type="ARBA" id="ARBA00000900"/>
    </source>
</evidence>
<comment type="similarity">
    <text evidence="4 16">Belongs to the LTN1 family.</text>
</comment>
<evidence type="ECO:0000256" key="8">
    <source>
        <dbReference type="ARBA" id="ARBA00022679"/>
    </source>
</evidence>
<evidence type="ECO:0000256" key="14">
    <source>
        <dbReference type="ARBA" id="ARBA00032366"/>
    </source>
</evidence>
<keyword evidence="11 15" id="KW-0863">Zinc-finger</keyword>
<dbReference type="GO" id="GO:0061630">
    <property type="term" value="F:ubiquitin protein ligase activity"/>
    <property type="evidence" value="ECO:0007669"/>
    <property type="project" value="UniProtKB-UniRule"/>
</dbReference>
<keyword evidence="12 16" id="KW-0833">Ubl conjugation pathway</keyword>
<protein>
    <recommendedName>
        <fullName evidence="6 16">E3 ubiquitin-protein ligase listerin</fullName>
        <ecNumber evidence="5 16">2.3.2.27</ecNumber>
    </recommendedName>
    <alternativeName>
        <fullName evidence="14 16">RING-type E3 ubiquitin transferase listerin</fullName>
    </alternativeName>
</protein>
<dbReference type="PROSITE" id="PS50089">
    <property type="entry name" value="ZF_RING_2"/>
    <property type="match status" value="1"/>
</dbReference>
<evidence type="ECO:0000256" key="10">
    <source>
        <dbReference type="ARBA" id="ARBA00022737"/>
    </source>
</evidence>
<dbReference type="SUPFAM" id="SSF48371">
    <property type="entry name" value="ARM repeat"/>
    <property type="match status" value="1"/>
</dbReference>